<proteinExistence type="predicted"/>
<evidence type="ECO:0000259" key="1">
    <source>
        <dbReference type="Pfam" id="PF26215"/>
    </source>
</evidence>
<dbReference type="Proteomes" id="UP001159428">
    <property type="component" value="Unassembled WGS sequence"/>
</dbReference>
<protein>
    <recommendedName>
        <fullName evidence="1">Helix-turn-helix domain-containing protein</fullName>
    </recommendedName>
</protein>
<dbReference type="Pfam" id="PF26215">
    <property type="entry name" value="HTH_animal"/>
    <property type="match status" value="1"/>
</dbReference>
<feature type="domain" description="Helix-turn-helix" evidence="1">
    <location>
        <begin position="37"/>
        <end position="95"/>
    </location>
</feature>
<dbReference type="InterPro" id="IPR058912">
    <property type="entry name" value="HTH_animal"/>
</dbReference>
<name>A0AAU9W6U0_9CNID</name>
<dbReference type="PANTHER" id="PTHR21301">
    <property type="entry name" value="REVERSE TRANSCRIPTASE"/>
    <property type="match status" value="1"/>
</dbReference>
<dbReference type="AlphaFoldDB" id="A0AAU9W6U0"/>
<sequence length="126" mass="14880">METESNSKLPFLRTQLLNKRTHVETKVYIKPTNTGLLLNCKSHVDDRYKLGLLKTMLDRAFRLSFNRCYFSEECDRLKLLFFRLKYPDKLVNSTFSTFYCRQSIGSTCFVTDYQRSNRSHPCCPTV</sequence>
<gene>
    <name evidence="2" type="ORF">PMEA_00033707</name>
</gene>
<organism evidence="2 3">
    <name type="scientific">Pocillopora meandrina</name>
    <dbReference type="NCBI Taxonomy" id="46732"/>
    <lineage>
        <taxon>Eukaryota</taxon>
        <taxon>Metazoa</taxon>
        <taxon>Cnidaria</taxon>
        <taxon>Anthozoa</taxon>
        <taxon>Hexacorallia</taxon>
        <taxon>Scleractinia</taxon>
        <taxon>Astrocoeniina</taxon>
        <taxon>Pocilloporidae</taxon>
        <taxon>Pocillopora</taxon>
    </lineage>
</organism>
<evidence type="ECO:0000313" key="3">
    <source>
        <dbReference type="Proteomes" id="UP001159428"/>
    </source>
</evidence>
<evidence type="ECO:0000313" key="2">
    <source>
        <dbReference type="EMBL" id="CAH3045702.1"/>
    </source>
</evidence>
<dbReference type="PANTHER" id="PTHR21301:SF10">
    <property type="entry name" value="REVERSE TRANSCRIPTASE DOMAIN-CONTAINING PROTEIN"/>
    <property type="match status" value="1"/>
</dbReference>
<keyword evidence="3" id="KW-1185">Reference proteome</keyword>
<reference evidence="2 3" key="1">
    <citation type="submission" date="2022-05" db="EMBL/GenBank/DDBJ databases">
        <authorList>
            <consortium name="Genoscope - CEA"/>
            <person name="William W."/>
        </authorList>
    </citation>
    <scope>NUCLEOTIDE SEQUENCE [LARGE SCALE GENOMIC DNA]</scope>
</reference>
<dbReference type="EMBL" id="CALNXJ010000008">
    <property type="protein sequence ID" value="CAH3045702.1"/>
    <property type="molecule type" value="Genomic_DNA"/>
</dbReference>
<comment type="caution">
    <text evidence="2">The sequence shown here is derived from an EMBL/GenBank/DDBJ whole genome shotgun (WGS) entry which is preliminary data.</text>
</comment>
<accession>A0AAU9W6U0</accession>